<dbReference type="EMBL" id="GBXM01095557">
    <property type="protein sequence ID" value="JAH13020.1"/>
    <property type="molecule type" value="Transcribed_RNA"/>
</dbReference>
<protein>
    <submittedName>
        <fullName evidence="1">Uncharacterized protein</fullName>
    </submittedName>
</protein>
<reference evidence="1" key="2">
    <citation type="journal article" date="2015" name="Fish Shellfish Immunol.">
        <title>Early steps in the European eel (Anguilla anguilla)-Vibrio vulnificus interaction in the gills: Role of the RtxA13 toxin.</title>
        <authorList>
            <person name="Callol A."/>
            <person name="Pajuelo D."/>
            <person name="Ebbesson L."/>
            <person name="Teles M."/>
            <person name="MacKenzie S."/>
            <person name="Amaro C."/>
        </authorList>
    </citation>
    <scope>NUCLEOTIDE SEQUENCE</scope>
</reference>
<name>A0A0E9Q9K4_ANGAN</name>
<reference evidence="1" key="1">
    <citation type="submission" date="2014-11" db="EMBL/GenBank/DDBJ databases">
        <authorList>
            <person name="Amaro Gonzalez C."/>
        </authorList>
    </citation>
    <scope>NUCLEOTIDE SEQUENCE</scope>
</reference>
<organism evidence="1">
    <name type="scientific">Anguilla anguilla</name>
    <name type="common">European freshwater eel</name>
    <name type="synonym">Muraena anguilla</name>
    <dbReference type="NCBI Taxonomy" id="7936"/>
    <lineage>
        <taxon>Eukaryota</taxon>
        <taxon>Metazoa</taxon>
        <taxon>Chordata</taxon>
        <taxon>Craniata</taxon>
        <taxon>Vertebrata</taxon>
        <taxon>Euteleostomi</taxon>
        <taxon>Actinopterygii</taxon>
        <taxon>Neopterygii</taxon>
        <taxon>Teleostei</taxon>
        <taxon>Anguilliformes</taxon>
        <taxon>Anguillidae</taxon>
        <taxon>Anguilla</taxon>
    </lineage>
</organism>
<accession>A0A0E9Q9K4</accession>
<dbReference type="AlphaFoldDB" id="A0A0E9Q9K4"/>
<proteinExistence type="predicted"/>
<sequence length="21" mass="2321">MQDASYFCKGQGNISIPKYLG</sequence>
<evidence type="ECO:0000313" key="1">
    <source>
        <dbReference type="EMBL" id="JAH13020.1"/>
    </source>
</evidence>